<accession>A0A4Q7KTL1</accession>
<organism evidence="1 2">
    <name type="scientific">Herbihabitans rhizosphaerae</name>
    <dbReference type="NCBI Taxonomy" id="1872711"/>
    <lineage>
        <taxon>Bacteria</taxon>
        <taxon>Bacillati</taxon>
        <taxon>Actinomycetota</taxon>
        <taxon>Actinomycetes</taxon>
        <taxon>Pseudonocardiales</taxon>
        <taxon>Pseudonocardiaceae</taxon>
        <taxon>Herbihabitans</taxon>
    </lineage>
</organism>
<dbReference type="Gene3D" id="3.90.320.10">
    <property type="match status" value="1"/>
</dbReference>
<comment type="caution">
    <text evidence="1">The sequence shown here is derived from an EMBL/GenBank/DDBJ whole genome shotgun (WGS) entry which is preliminary data.</text>
</comment>
<gene>
    <name evidence="1" type="ORF">EV193_104377</name>
</gene>
<keyword evidence="2" id="KW-1185">Reference proteome</keyword>
<dbReference type="Proteomes" id="UP000294257">
    <property type="component" value="Unassembled WGS sequence"/>
</dbReference>
<sequence>MKRGGSRFYVDKETREKVPGVTSVIDMVPKDFLKYWVAKITAEQAVENLGAVVTLAMRDPSAAVDMLKRTHLRTTGEAADIGTEAHNIFERLAKGEKVGRLHPDMELFANGVREFLDRYQPEFLHIEDTVWSDTHRYAGSFDAIAKVDGEVLMVDAKTTRSGVHAEVALQLSAYMNADRIVTPDGDDVPLPPFDGAAVFHFRPDGWQFVPIRADAAVFQKFLSLREVFDWVHTDSDSVIGKPDYSTFTTTGSERRASKK</sequence>
<reference evidence="1 2" key="1">
    <citation type="submission" date="2019-02" db="EMBL/GenBank/DDBJ databases">
        <title>Genomic Encyclopedia of Type Strains, Phase IV (KMG-IV): sequencing the most valuable type-strain genomes for metagenomic binning, comparative biology and taxonomic classification.</title>
        <authorList>
            <person name="Goeker M."/>
        </authorList>
    </citation>
    <scope>NUCLEOTIDE SEQUENCE [LARGE SCALE GENOMIC DNA]</scope>
    <source>
        <strain evidence="1 2">DSM 101727</strain>
    </source>
</reference>
<evidence type="ECO:0008006" key="3">
    <source>
        <dbReference type="Google" id="ProtNLM"/>
    </source>
</evidence>
<protein>
    <recommendedName>
        <fullName evidence="3">PD-(D/E)XK nuclease superfamily protein</fullName>
    </recommendedName>
</protein>
<name>A0A4Q7KTL1_9PSEU</name>
<dbReference type="EMBL" id="SGWQ01000004">
    <property type="protein sequence ID" value="RZS39161.1"/>
    <property type="molecule type" value="Genomic_DNA"/>
</dbReference>
<evidence type="ECO:0000313" key="1">
    <source>
        <dbReference type="EMBL" id="RZS39161.1"/>
    </source>
</evidence>
<evidence type="ECO:0000313" key="2">
    <source>
        <dbReference type="Proteomes" id="UP000294257"/>
    </source>
</evidence>
<dbReference type="AlphaFoldDB" id="A0A4Q7KTL1"/>
<proteinExistence type="predicted"/>
<dbReference type="InterPro" id="IPR011604">
    <property type="entry name" value="PDDEXK-like_dom_sf"/>
</dbReference>